<name>A0A7X2N3M9_9FIRM</name>
<comment type="similarity">
    <text evidence="2 5">Belongs to the RRF family.</text>
</comment>
<proteinExistence type="inferred from homology"/>
<dbReference type="PANTHER" id="PTHR20982:SF3">
    <property type="entry name" value="MITOCHONDRIAL RIBOSOME RECYCLING FACTOR PSEUDO 1"/>
    <property type="match status" value="1"/>
</dbReference>
<evidence type="ECO:0000256" key="2">
    <source>
        <dbReference type="ARBA" id="ARBA00005912"/>
    </source>
</evidence>
<dbReference type="InterPro" id="IPR002661">
    <property type="entry name" value="Ribosome_recyc_fac"/>
</dbReference>
<keyword evidence="3 5" id="KW-0963">Cytoplasm</keyword>
<comment type="caution">
    <text evidence="7">The sequence shown here is derived from an EMBL/GenBank/DDBJ whole genome shotgun (WGS) entry which is preliminary data.</text>
</comment>
<dbReference type="Proteomes" id="UP000470082">
    <property type="component" value="Unassembled WGS sequence"/>
</dbReference>
<dbReference type="InterPro" id="IPR036191">
    <property type="entry name" value="RRF_sf"/>
</dbReference>
<dbReference type="CDD" id="cd00520">
    <property type="entry name" value="RRF"/>
    <property type="match status" value="1"/>
</dbReference>
<dbReference type="PANTHER" id="PTHR20982">
    <property type="entry name" value="RIBOSOME RECYCLING FACTOR"/>
    <property type="match status" value="1"/>
</dbReference>
<dbReference type="AlphaFoldDB" id="A0A7X2N3M9"/>
<evidence type="ECO:0000256" key="1">
    <source>
        <dbReference type="ARBA" id="ARBA00004496"/>
    </source>
</evidence>
<dbReference type="FunFam" id="1.10.132.20:FF:000001">
    <property type="entry name" value="Ribosome-recycling factor"/>
    <property type="match status" value="1"/>
</dbReference>
<gene>
    <name evidence="5" type="primary">frr</name>
    <name evidence="7" type="ORF">FYJ50_06935</name>
</gene>
<dbReference type="HAMAP" id="MF_00040">
    <property type="entry name" value="RRF"/>
    <property type="match status" value="1"/>
</dbReference>
<dbReference type="GO" id="GO:0006415">
    <property type="term" value="P:translational termination"/>
    <property type="evidence" value="ECO:0007669"/>
    <property type="project" value="UniProtKB-UniRule"/>
</dbReference>
<sequence length="181" mass="20547">MAEYLEIAEEKMMDTVDNLESNLRVLRTGRASASLLERVQVEYYGSMMPINQLARIQVLEGTQLVVKPYDRSITKAIGHAIAAANLGLNPLTEADLVRINVPQLTQERREQLAKEAQKYGEEAKVAIRNIRRNCNESIKKDKTITEDDRDGLLEDSQELTDSYIKTVEDTVNKKKKEILNV</sequence>
<evidence type="ECO:0000259" key="6">
    <source>
        <dbReference type="Pfam" id="PF01765"/>
    </source>
</evidence>
<comment type="subcellular location">
    <subcellularLocation>
        <location evidence="1 5">Cytoplasm</location>
    </subcellularLocation>
</comment>
<reference evidence="7 8" key="1">
    <citation type="submission" date="2019-08" db="EMBL/GenBank/DDBJ databases">
        <title>In-depth cultivation of the pig gut microbiome towards novel bacterial diversity and tailored functional studies.</title>
        <authorList>
            <person name="Wylensek D."/>
            <person name="Hitch T.C.A."/>
            <person name="Clavel T."/>
        </authorList>
    </citation>
    <scope>NUCLEOTIDE SEQUENCE [LARGE SCALE GENOMIC DNA]</scope>
    <source>
        <strain evidence="7 8">LKV-178-WT-2G</strain>
    </source>
</reference>
<dbReference type="FunFam" id="3.30.1360.40:FF:000001">
    <property type="entry name" value="Ribosome-recycling factor"/>
    <property type="match status" value="1"/>
</dbReference>
<dbReference type="NCBIfam" id="TIGR00496">
    <property type="entry name" value="frr"/>
    <property type="match status" value="1"/>
</dbReference>
<dbReference type="RefSeq" id="WP_154460470.1">
    <property type="nucleotide sequence ID" value="NZ_JBJEEW010000056.1"/>
</dbReference>
<dbReference type="Gene3D" id="1.10.132.20">
    <property type="entry name" value="Ribosome-recycling factor"/>
    <property type="match status" value="1"/>
</dbReference>
<organism evidence="7 8">
    <name type="scientific">Floccifex porci</name>
    <dbReference type="NCBI Taxonomy" id="2606629"/>
    <lineage>
        <taxon>Bacteria</taxon>
        <taxon>Bacillati</taxon>
        <taxon>Bacillota</taxon>
        <taxon>Erysipelotrichia</taxon>
        <taxon>Erysipelotrichales</taxon>
        <taxon>Erysipelotrichaceae</taxon>
        <taxon>Floccifex</taxon>
    </lineage>
</organism>
<comment type="function">
    <text evidence="5">Responsible for the release of ribosomes from messenger RNA at the termination of protein biosynthesis. May increase the efficiency of translation by recycling ribosomes from one round of translation to another.</text>
</comment>
<dbReference type="GO" id="GO:0005737">
    <property type="term" value="C:cytoplasm"/>
    <property type="evidence" value="ECO:0007669"/>
    <property type="project" value="UniProtKB-SubCell"/>
</dbReference>
<protein>
    <recommendedName>
        <fullName evidence="5">Ribosome-recycling factor</fullName>
        <shortName evidence="5">RRF</shortName>
    </recommendedName>
    <alternativeName>
        <fullName evidence="5">Ribosome-releasing factor</fullName>
    </alternativeName>
</protein>
<dbReference type="EMBL" id="VUMM01000013">
    <property type="protein sequence ID" value="MSS01830.1"/>
    <property type="molecule type" value="Genomic_DNA"/>
</dbReference>
<evidence type="ECO:0000256" key="5">
    <source>
        <dbReference type="HAMAP-Rule" id="MF_00040"/>
    </source>
</evidence>
<keyword evidence="8" id="KW-1185">Reference proteome</keyword>
<evidence type="ECO:0000256" key="4">
    <source>
        <dbReference type="ARBA" id="ARBA00022917"/>
    </source>
</evidence>
<dbReference type="SUPFAM" id="SSF55194">
    <property type="entry name" value="Ribosome recycling factor, RRF"/>
    <property type="match status" value="1"/>
</dbReference>
<accession>A0A7X2N3M9</accession>
<keyword evidence="4 5" id="KW-0648">Protein biosynthesis</keyword>
<dbReference type="InterPro" id="IPR023584">
    <property type="entry name" value="Ribosome_recyc_fac_dom"/>
</dbReference>
<feature type="domain" description="Ribosome recycling factor" evidence="6">
    <location>
        <begin position="20"/>
        <end position="179"/>
    </location>
</feature>
<evidence type="ECO:0000313" key="8">
    <source>
        <dbReference type="Proteomes" id="UP000470082"/>
    </source>
</evidence>
<evidence type="ECO:0000313" key="7">
    <source>
        <dbReference type="EMBL" id="MSS01830.1"/>
    </source>
</evidence>
<evidence type="ECO:0000256" key="3">
    <source>
        <dbReference type="ARBA" id="ARBA00022490"/>
    </source>
</evidence>
<dbReference type="Pfam" id="PF01765">
    <property type="entry name" value="RRF"/>
    <property type="match status" value="1"/>
</dbReference>
<dbReference type="Gene3D" id="3.30.1360.40">
    <property type="match status" value="1"/>
</dbReference>
<dbReference type="GO" id="GO:0043023">
    <property type="term" value="F:ribosomal large subunit binding"/>
    <property type="evidence" value="ECO:0007669"/>
    <property type="project" value="TreeGrafter"/>
</dbReference>